<dbReference type="STRING" id="1293598.IV56_GL002345"/>
<dbReference type="PANTHER" id="PTHR43014">
    <property type="entry name" value="MERCURIC REDUCTASE"/>
    <property type="match status" value="1"/>
</dbReference>
<dbReference type="GO" id="GO:0000166">
    <property type="term" value="F:nucleotide binding"/>
    <property type="evidence" value="ECO:0007669"/>
    <property type="project" value="UniProtKB-KW"/>
</dbReference>
<evidence type="ECO:0000256" key="4">
    <source>
        <dbReference type="PIRSR" id="PIRSR000350-3"/>
    </source>
</evidence>
<feature type="binding site" evidence="4">
    <location>
        <position position="122"/>
    </location>
    <ligand>
        <name>FAD</name>
        <dbReference type="ChEBI" id="CHEBI:57692"/>
    </ligand>
</feature>
<dbReference type="AlphaFoldDB" id="A0A0R2MPJ1"/>
<evidence type="ECO:0000256" key="5">
    <source>
        <dbReference type="PIRSR" id="PIRSR000350-4"/>
    </source>
</evidence>
<dbReference type="SUPFAM" id="SSF55424">
    <property type="entry name" value="FAD/NAD-linked reductases, dimerisation (C-terminal) domain"/>
    <property type="match status" value="1"/>
</dbReference>
<dbReference type="GO" id="GO:0016491">
    <property type="term" value="F:oxidoreductase activity"/>
    <property type="evidence" value="ECO:0007669"/>
    <property type="project" value="InterPro"/>
</dbReference>
<sequence>MANDEGDGTMATYDYDVLYIGSGHGTFDGAIPLAAKGVHVGIIEADLIGGTCPNRGCNAKITLDAPVELQRRAEALSGIVTGQLGIDWSQNMAHKHQVIDDLPNFINGLLESVGIKVLHGYGQLVDAHTVAVGDQQVTADKIVIATGLRPHRLAIPGTDLAHDSSDFMNLTELPANITIIGAGYIAMEFATIANAAGAKVTMIMRGDKALRRYHQPFVEAIISDLEKRGVRFMRHTQVTAIEQADQQVHVVTDQDETLTTDWVLDATGRIPNIENLGLEKVGVVTTEHGIKVNSHLRTTVDNIYASGDVLDKKQPRLTPTAIFESMYLSRKFAGESDAPIDYPAIPSVVFTSPRIAKVGVSIEAAEKDGLTIEKHDVLDDWYRHVNKERFGQNALIFDQGHHLVGATEVSDRADDVINTLLPAIALKLDKEQIGRIVTLFPTIGSSAWGQL</sequence>
<proteinExistence type="inferred from homology"/>
<reference evidence="8 9" key="1">
    <citation type="journal article" date="2015" name="Genome Announc.">
        <title>Expanding the biotechnology potential of lactobacilli through comparative genomics of 213 strains and associated genera.</title>
        <authorList>
            <person name="Sun Z."/>
            <person name="Harris H.M."/>
            <person name="McCann A."/>
            <person name="Guo C."/>
            <person name="Argimon S."/>
            <person name="Zhang W."/>
            <person name="Yang X."/>
            <person name="Jeffery I.B."/>
            <person name="Cooney J.C."/>
            <person name="Kagawa T.F."/>
            <person name="Liu W."/>
            <person name="Song Y."/>
            <person name="Salvetti E."/>
            <person name="Wrobel A."/>
            <person name="Rasinkangas P."/>
            <person name="Parkhill J."/>
            <person name="Rea M.C."/>
            <person name="O'Sullivan O."/>
            <person name="Ritari J."/>
            <person name="Douillard F.P."/>
            <person name="Paul Ross R."/>
            <person name="Yang R."/>
            <person name="Briner A.E."/>
            <person name="Felis G.E."/>
            <person name="de Vos W.M."/>
            <person name="Barrangou R."/>
            <person name="Klaenhammer T.R."/>
            <person name="Caufield P.W."/>
            <person name="Cui Y."/>
            <person name="Zhang H."/>
            <person name="O'Toole P.W."/>
        </authorList>
    </citation>
    <scope>NUCLEOTIDE SEQUENCE [LARGE SCALE GENOMIC DNA]</scope>
    <source>
        <strain evidence="8 9">DSM 24301</strain>
    </source>
</reference>
<keyword evidence="4" id="KW-0547">Nucleotide-binding</keyword>
<keyword evidence="3 4" id="KW-0274">FAD</keyword>
<evidence type="ECO:0000259" key="6">
    <source>
        <dbReference type="Pfam" id="PF02852"/>
    </source>
</evidence>
<dbReference type="EMBL" id="JQCE01000064">
    <property type="protein sequence ID" value="KRO15575.1"/>
    <property type="molecule type" value="Genomic_DNA"/>
</dbReference>
<keyword evidence="9" id="KW-1185">Reference proteome</keyword>
<dbReference type="PIRSF" id="PIRSF000350">
    <property type="entry name" value="Mercury_reductase_MerA"/>
    <property type="match status" value="1"/>
</dbReference>
<dbReference type="InterPro" id="IPR004099">
    <property type="entry name" value="Pyr_nucl-diS_OxRdtase_dimer"/>
</dbReference>
<dbReference type="Pfam" id="PF07992">
    <property type="entry name" value="Pyr_redox_2"/>
    <property type="match status" value="1"/>
</dbReference>
<comment type="cofactor">
    <cofactor evidence="4">
        <name>FAD</name>
        <dbReference type="ChEBI" id="CHEBI:57692"/>
    </cofactor>
    <text evidence="4">Binds 1 FAD per subunit.</text>
</comment>
<dbReference type="PRINTS" id="PR00411">
    <property type="entry name" value="PNDRDTASEI"/>
</dbReference>
<dbReference type="InterPro" id="IPR016156">
    <property type="entry name" value="FAD/NAD-linked_Rdtase_dimer_sf"/>
</dbReference>
<organism evidence="8 9">
    <name type="scientific">Lacticaseibacillus saniviri JCM 17471 = DSM 24301</name>
    <dbReference type="NCBI Taxonomy" id="1293598"/>
    <lineage>
        <taxon>Bacteria</taxon>
        <taxon>Bacillati</taxon>
        <taxon>Bacillota</taxon>
        <taxon>Bacilli</taxon>
        <taxon>Lactobacillales</taxon>
        <taxon>Lactobacillaceae</taxon>
        <taxon>Lacticaseibacillus</taxon>
    </lineage>
</organism>
<feature type="binding site" evidence="4">
    <location>
        <position position="308"/>
    </location>
    <ligand>
        <name>FAD</name>
        <dbReference type="ChEBI" id="CHEBI:57692"/>
    </ligand>
</feature>
<evidence type="ECO:0000256" key="3">
    <source>
        <dbReference type="ARBA" id="ARBA00022827"/>
    </source>
</evidence>
<dbReference type="Pfam" id="PF02852">
    <property type="entry name" value="Pyr_redox_dim"/>
    <property type="match status" value="1"/>
</dbReference>
<evidence type="ECO:0000259" key="7">
    <source>
        <dbReference type="Pfam" id="PF07992"/>
    </source>
</evidence>
<evidence type="ECO:0000256" key="2">
    <source>
        <dbReference type="ARBA" id="ARBA00022630"/>
    </source>
</evidence>
<dbReference type="Proteomes" id="UP000050969">
    <property type="component" value="Unassembled WGS sequence"/>
</dbReference>
<accession>A0A0R2MPJ1</accession>
<feature type="domain" description="FAD/NAD(P)-binding" evidence="7">
    <location>
        <begin position="15"/>
        <end position="323"/>
    </location>
</feature>
<comment type="similarity">
    <text evidence="1">Belongs to the class-I pyridine nucleotide-disulfide oxidoreductase family.</text>
</comment>
<keyword evidence="2" id="KW-0285">Flavoprotein</keyword>
<keyword evidence="4" id="KW-0520">NAD</keyword>
<dbReference type="InterPro" id="IPR023753">
    <property type="entry name" value="FAD/NAD-binding_dom"/>
</dbReference>
<dbReference type="PRINTS" id="PR00368">
    <property type="entry name" value="FADPNR"/>
</dbReference>
<feature type="binding site" evidence="4">
    <location>
        <begin position="181"/>
        <end position="188"/>
    </location>
    <ligand>
        <name>NAD(+)</name>
        <dbReference type="ChEBI" id="CHEBI:57540"/>
    </ligand>
</feature>
<evidence type="ECO:0000313" key="8">
    <source>
        <dbReference type="EMBL" id="KRO15575.1"/>
    </source>
</evidence>
<evidence type="ECO:0000256" key="1">
    <source>
        <dbReference type="ARBA" id="ARBA00007532"/>
    </source>
</evidence>
<dbReference type="InterPro" id="IPR001100">
    <property type="entry name" value="Pyr_nuc-diS_OxRdtase"/>
</dbReference>
<protein>
    <submittedName>
        <fullName evidence="8">Glutathione reductase</fullName>
    </submittedName>
</protein>
<dbReference type="PANTHER" id="PTHR43014:SF5">
    <property type="entry name" value="GLUTATHIONE REDUCTASE (NADPH)"/>
    <property type="match status" value="1"/>
</dbReference>
<dbReference type="SUPFAM" id="SSF51905">
    <property type="entry name" value="FAD/NAD(P)-binding domain"/>
    <property type="match status" value="1"/>
</dbReference>
<gene>
    <name evidence="8" type="ORF">IV56_GL002345</name>
</gene>
<feature type="binding site" evidence="4">
    <location>
        <position position="268"/>
    </location>
    <ligand>
        <name>NAD(+)</name>
        <dbReference type="ChEBI" id="CHEBI:57540"/>
    </ligand>
</feature>
<feature type="disulfide bond" description="Redox-active" evidence="5">
    <location>
        <begin position="52"/>
        <end position="57"/>
    </location>
</feature>
<comment type="caution">
    <text evidence="8">The sequence shown here is derived from an EMBL/GenBank/DDBJ whole genome shotgun (WGS) entry which is preliminary data.</text>
</comment>
<dbReference type="Gene3D" id="3.50.50.60">
    <property type="entry name" value="FAD/NAD(P)-binding domain"/>
    <property type="match status" value="1"/>
</dbReference>
<dbReference type="InterPro" id="IPR036188">
    <property type="entry name" value="FAD/NAD-bd_sf"/>
</dbReference>
<feature type="domain" description="Pyridine nucleotide-disulphide oxidoreductase dimerisation" evidence="6">
    <location>
        <begin position="345"/>
        <end position="444"/>
    </location>
</feature>
<dbReference type="PATRIC" id="fig|1293598.4.peg.2447"/>
<feature type="binding site" evidence="4">
    <location>
        <position position="60"/>
    </location>
    <ligand>
        <name>FAD</name>
        <dbReference type="ChEBI" id="CHEBI:57692"/>
    </ligand>
</feature>
<evidence type="ECO:0000313" key="9">
    <source>
        <dbReference type="Proteomes" id="UP000050969"/>
    </source>
</evidence>
<name>A0A0R2MPJ1_9LACO</name>